<evidence type="ECO:0000313" key="1">
    <source>
        <dbReference type="EMBL" id="KAF5361331.1"/>
    </source>
</evidence>
<dbReference type="AlphaFoldDB" id="A0A8H5GAN4"/>
<comment type="caution">
    <text evidence="1">The sequence shown here is derived from an EMBL/GenBank/DDBJ whole genome shotgun (WGS) entry which is preliminary data.</text>
</comment>
<organism evidence="1 2">
    <name type="scientific">Collybiopsis confluens</name>
    <dbReference type="NCBI Taxonomy" id="2823264"/>
    <lineage>
        <taxon>Eukaryota</taxon>
        <taxon>Fungi</taxon>
        <taxon>Dikarya</taxon>
        <taxon>Basidiomycota</taxon>
        <taxon>Agaricomycotina</taxon>
        <taxon>Agaricomycetes</taxon>
        <taxon>Agaricomycetidae</taxon>
        <taxon>Agaricales</taxon>
        <taxon>Marasmiineae</taxon>
        <taxon>Omphalotaceae</taxon>
        <taxon>Collybiopsis</taxon>
    </lineage>
</organism>
<reference evidence="1 2" key="1">
    <citation type="journal article" date="2020" name="ISME J.">
        <title>Uncovering the hidden diversity of litter-decomposition mechanisms in mushroom-forming fungi.</title>
        <authorList>
            <person name="Floudas D."/>
            <person name="Bentzer J."/>
            <person name="Ahren D."/>
            <person name="Johansson T."/>
            <person name="Persson P."/>
            <person name="Tunlid A."/>
        </authorList>
    </citation>
    <scope>NUCLEOTIDE SEQUENCE [LARGE SCALE GENOMIC DNA]</scope>
    <source>
        <strain evidence="1 2">CBS 406.79</strain>
    </source>
</reference>
<sequence>MRMVGCRARRLGWMQLKTADRNSLDPERKNVRSLGTQILDDLNVPTSELECLLKDIFNVPFVYFFSVIIVMRQHSTRQVPSPGQYRVLPAAVCRFRISQESRNLASLHPPYLHPTLAQLILRVRALAVHLRHACKKGSYMIVGTIQFGSRKGTQTLTSPHPLLHGLSSLYPLANTLALRALRVRLHGVLSALIP</sequence>
<name>A0A8H5GAN4_9AGAR</name>
<dbReference type="EMBL" id="JAACJN010000208">
    <property type="protein sequence ID" value="KAF5361331.1"/>
    <property type="molecule type" value="Genomic_DNA"/>
</dbReference>
<evidence type="ECO:0000313" key="2">
    <source>
        <dbReference type="Proteomes" id="UP000518752"/>
    </source>
</evidence>
<keyword evidence="2" id="KW-1185">Reference proteome</keyword>
<proteinExistence type="predicted"/>
<dbReference type="Proteomes" id="UP000518752">
    <property type="component" value="Unassembled WGS sequence"/>
</dbReference>
<gene>
    <name evidence="1" type="ORF">D9757_013547</name>
</gene>
<accession>A0A8H5GAN4</accession>
<protein>
    <submittedName>
        <fullName evidence="1">Uncharacterized protein</fullName>
    </submittedName>
</protein>